<proteinExistence type="predicted"/>
<protein>
    <submittedName>
        <fullName evidence="1">Uncharacterized protein</fullName>
    </submittedName>
</protein>
<dbReference type="EMBL" id="CM055108">
    <property type="protein sequence ID" value="KAJ7524441.1"/>
    <property type="molecule type" value="Genomic_DNA"/>
</dbReference>
<dbReference type="Proteomes" id="UP001162992">
    <property type="component" value="Chromosome 17"/>
</dbReference>
<keyword evidence="2" id="KW-1185">Reference proteome</keyword>
<sequence length="171" mass="19354">MATLIPFLQQLTGINAIMFYAPVLLKSIGFGGNASLYSAVIIGAVNVVATLVSIFTVDKWGRRVLFLEAGVQIFLSQVVIGNTVSANMLFRFVIAQSFLAMPLPVWYLPILRRMGFRHELVCVLLSHRRQTNVPIEEMINVWRQHWFWKQIIPAVDTYAAEQRSSVMVQSQ</sequence>
<evidence type="ECO:0000313" key="1">
    <source>
        <dbReference type="EMBL" id="KAJ7524441.1"/>
    </source>
</evidence>
<comment type="caution">
    <text evidence="1">The sequence shown here is derived from an EMBL/GenBank/DDBJ whole genome shotgun (WGS) entry which is preliminary data.</text>
</comment>
<evidence type="ECO:0000313" key="2">
    <source>
        <dbReference type="Proteomes" id="UP001162992"/>
    </source>
</evidence>
<organism evidence="1 2">
    <name type="scientific">Diphasiastrum complanatum</name>
    <name type="common">Issler's clubmoss</name>
    <name type="synonym">Lycopodium complanatum</name>
    <dbReference type="NCBI Taxonomy" id="34168"/>
    <lineage>
        <taxon>Eukaryota</taxon>
        <taxon>Viridiplantae</taxon>
        <taxon>Streptophyta</taxon>
        <taxon>Embryophyta</taxon>
        <taxon>Tracheophyta</taxon>
        <taxon>Lycopodiopsida</taxon>
        <taxon>Lycopodiales</taxon>
        <taxon>Lycopodiaceae</taxon>
        <taxon>Lycopodioideae</taxon>
        <taxon>Diphasiastrum</taxon>
    </lineage>
</organism>
<name>A0ACC2B3U8_DIPCM</name>
<gene>
    <name evidence="1" type="ORF">O6H91_17G005500</name>
</gene>
<accession>A0ACC2B3U8</accession>
<reference evidence="2" key="1">
    <citation type="journal article" date="2024" name="Proc. Natl. Acad. Sci. U.S.A.">
        <title>Extraordinary preservation of gene collinearity over three hundred million years revealed in homosporous lycophytes.</title>
        <authorList>
            <person name="Li C."/>
            <person name="Wickell D."/>
            <person name="Kuo L.Y."/>
            <person name="Chen X."/>
            <person name="Nie B."/>
            <person name="Liao X."/>
            <person name="Peng D."/>
            <person name="Ji J."/>
            <person name="Jenkins J."/>
            <person name="Williams M."/>
            <person name="Shu S."/>
            <person name="Plott C."/>
            <person name="Barry K."/>
            <person name="Rajasekar S."/>
            <person name="Grimwood J."/>
            <person name="Han X."/>
            <person name="Sun S."/>
            <person name="Hou Z."/>
            <person name="He W."/>
            <person name="Dai G."/>
            <person name="Sun C."/>
            <person name="Schmutz J."/>
            <person name="Leebens-Mack J.H."/>
            <person name="Li F.W."/>
            <person name="Wang L."/>
        </authorList>
    </citation>
    <scope>NUCLEOTIDE SEQUENCE [LARGE SCALE GENOMIC DNA]</scope>
    <source>
        <strain evidence="2">cv. PW_Plant_1</strain>
    </source>
</reference>